<keyword evidence="2" id="KW-1185">Reference proteome</keyword>
<proteinExistence type="predicted"/>
<evidence type="ECO:0000313" key="1">
    <source>
        <dbReference type="EMBL" id="CAL1592211.1"/>
    </source>
</evidence>
<dbReference type="EMBL" id="OZ035824">
    <property type="protein sequence ID" value="CAL1592211.1"/>
    <property type="molecule type" value="Genomic_DNA"/>
</dbReference>
<accession>A0AAV2KVI9</accession>
<sequence>MGGGVGFGGGMNDRVGLRDDGGWSWEGGKGWCEGDGGGGGEFKMEFGGELGFVRGVFGFLWLVRGEWVIYMEIGGKFWGFIKGWRVECGCWVDDMGMGGGGRGWIGNGSMGYGGGG</sequence>
<name>A0AAV2KVI9_KNICA</name>
<evidence type="ECO:0000313" key="2">
    <source>
        <dbReference type="Proteomes" id="UP001497482"/>
    </source>
</evidence>
<dbReference type="Proteomes" id="UP001497482">
    <property type="component" value="Chromosome 2"/>
</dbReference>
<dbReference type="AlphaFoldDB" id="A0AAV2KVI9"/>
<reference evidence="1 2" key="1">
    <citation type="submission" date="2024-04" db="EMBL/GenBank/DDBJ databases">
        <authorList>
            <person name="Waldvogel A.-M."/>
            <person name="Schoenle A."/>
        </authorList>
    </citation>
    <scope>NUCLEOTIDE SEQUENCE [LARGE SCALE GENOMIC DNA]</scope>
</reference>
<protein>
    <submittedName>
        <fullName evidence="1">Uncharacterized protein</fullName>
    </submittedName>
</protein>
<organism evidence="1 2">
    <name type="scientific">Knipowitschia caucasica</name>
    <name type="common">Caucasian dwarf goby</name>
    <name type="synonym">Pomatoschistus caucasicus</name>
    <dbReference type="NCBI Taxonomy" id="637954"/>
    <lineage>
        <taxon>Eukaryota</taxon>
        <taxon>Metazoa</taxon>
        <taxon>Chordata</taxon>
        <taxon>Craniata</taxon>
        <taxon>Vertebrata</taxon>
        <taxon>Euteleostomi</taxon>
        <taxon>Actinopterygii</taxon>
        <taxon>Neopterygii</taxon>
        <taxon>Teleostei</taxon>
        <taxon>Neoteleostei</taxon>
        <taxon>Acanthomorphata</taxon>
        <taxon>Gobiaria</taxon>
        <taxon>Gobiiformes</taxon>
        <taxon>Gobioidei</taxon>
        <taxon>Gobiidae</taxon>
        <taxon>Gobiinae</taxon>
        <taxon>Knipowitschia</taxon>
    </lineage>
</organism>
<gene>
    <name evidence="1" type="ORF">KC01_LOCUS21493</name>
</gene>